<proteinExistence type="predicted"/>
<evidence type="ECO:0008006" key="3">
    <source>
        <dbReference type="Google" id="ProtNLM"/>
    </source>
</evidence>
<gene>
    <name evidence="1" type="ORF">IAC10_11525</name>
</gene>
<reference evidence="1" key="1">
    <citation type="submission" date="2020-10" db="EMBL/GenBank/DDBJ databases">
        <authorList>
            <person name="Gilroy R."/>
        </authorList>
    </citation>
    <scope>NUCLEOTIDE SEQUENCE</scope>
    <source>
        <strain evidence="1">6276</strain>
    </source>
</reference>
<dbReference type="AlphaFoldDB" id="A0A9D1F0L5"/>
<evidence type="ECO:0000313" key="1">
    <source>
        <dbReference type="EMBL" id="HIS37239.1"/>
    </source>
</evidence>
<comment type="caution">
    <text evidence="1">The sequence shown here is derived from an EMBL/GenBank/DDBJ whole genome shotgun (WGS) entry which is preliminary data.</text>
</comment>
<dbReference type="Proteomes" id="UP000823928">
    <property type="component" value="Unassembled WGS sequence"/>
</dbReference>
<dbReference type="EMBL" id="DVIU01000226">
    <property type="protein sequence ID" value="HIS37239.1"/>
    <property type="molecule type" value="Genomic_DNA"/>
</dbReference>
<reference evidence="1" key="2">
    <citation type="journal article" date="2021" name="PeerJ">
        <title>Extensive microbial diversity within the chicken gut microbiome revealed by metagenomics and culture.</title>
        <authorList>
            <person name="Gilroy R."/>
            <person name="Ravi A."/>
            <person name="Getino M."/>
            <person name="Pursley I."/>
            <person name="Horton D.L."/>
            <person name="Alikhan N.F."/>
            <person name="Baker D."/>
            <person name="Gharbi K."/>
            <person name="Hall N."/>
            <person name="Watson M."/>
            <person name="Adriaenssens E.M."/>
            <person name="Foster-Nyarko E."/>
            <person name="Jarju S."/>
            <person name="Secka A."/>
            <person name="Antonio M."/>
            <person name="Oren A."/>
            <person name="Chaudhuri R.R."/>
            <person name="La Ragione R."/>
            <person name="Hildebrand F."/>
            <person name="Pallen M.J."/>
        </authorList>
    </citation>
    <scope>NUCLEOTIDE SEQUENCE</scope>
    <source>
        <strain evidence="1">6276</strain>
    </source>
</reference>
<accession>A0A9D1F0L5</accession>
<evidence type="ECO:0000313" key="2">
    <source>
        <dbReference type="Proteomes" id="UP000823928"/>
    </source>
</evidence>
<sequence length="92" mass="11174">MKERFEYIEDENEYLKKIRCLSSSGRAKERQKAIIVAELRQTFPLRILLRISQLPRSTFYYHLKASCIDKHRTDKHAIMEVFERNENCYGYR</sequence>
<protein>
    <recommendedName>
        <fullName evidence="3">Transposase</fullName>
    </recommendedName>
</protein>
<name>A0A9D1F0L5_9BACT</name>
<organism evidence="1 2">
    <name type="scientific">Candidatus Scatousia excrementigallinarum</name>
    <dbReference type="NCBI Taxonomy" id="2840935"/>
    <lineage>
        <taxon>Bacteria</taxon>
        <taxon>Candidatus Scatousia</taxon>
    </lineage>
</organism>